<keyword evidence="5 8" id="KW-0378">Hydrolase</keyword>
<evidence type="ECO:0000256" key="4">
    <source>
        <dbReference type="ARBA" id="ARBA00022605"/>
    </source>
</evidence>
<evidence type="ECO:0000256" key="8">
    <source>
        <dbReference type="RuleBase" id="RU366003"/>
    </source>
</evidence>
<dbReference type="CDD" id="cd12110">
    <property type="entry name" value="PHP_HisPPase_Hisj_like"/>
    <property type="match status" value="1"/>
</dbReference>
<dbReference type="eggNOG" id="COG1387">
    <property type="taxonomic scope" value="Bacteria"/>
</dbReference>
<dbReference type="GO" id="GO:0000105">
    <property type="term" value="P:L-histidine biosynthetic process"/>
    <property type="evidence" value="ECO:0007669"/>
    <property type="project" value="UniProtKB-UniRule"/>
</dbReference>
<evidence type="ECO:0000256" key="7">
    <source>
        <dbReference type="ARBA" id="ARBA00049158"/>
    </source>
</evidence>
<organism evidence="10 11">
    <name type="scientific">Ureibacillus manganicus DSM 26584</name>
    <dbReference type="NCBI Taxonomy" id="1384049"/>
    <lineage>
        <taxon>Bacteria</taxon>
        <taxon>Bacillati</taxon>
        <taxon>Bacillota</taxon>
        <taxon>Bacilli</taxon>
        <taxon>Bacillales</taxon>
        <taxon>Caryophanaceae</taxon>
        <taxon>Ureibacillus</taxon>
    </lineage>
</organism>
<dbReference type="Proteomes" id="UP000030416">
    <property type="component" value="Unassembled WGS sequence"/>
</dbReference>
<dbReference type="PANTHER" id="PTHR21039">
    <property type="entry name" value="HISTIDINOL PHOSPHATASE-RELATED"/>
    <property type="match status" value="1"/>
</dbReference>
<comment type="similarity">
    <text evidence="2 8">Belongs to the PHP hydrolase family. HisK subfamily.</text>
</comment>
<dbReference type="Gene3D" id="3.20.20.140">
    <property type="entry name" value="Metal-dependent hydrolases"/>
    <property type="match status" value="1"/>
</dbReference>
<comment type="catalytic activity">
    <reaction evidence="7 8">
        <text>L-histidinol phosphate + H2O = L-histidinol + phosphate</text>
        <dbReference type="Rhea" id="RHEA:14465"/>
        <dbReference type="ChEBI" id="CHEBI:15377"/>
        <dbReference type="ChEBI" id="CHEBI:43474"/>
        <dbReference type="ChEBI" id="CHEBI:57699"/>
        <dbReference type="ChEBI" id="CHEBI:57980"/>
        <dbReference type="EC" id="3.1.3.15"/>
    </reaction>
</comment>
<evidence type="ECO:0000256" key="3">
    <source>
        <dbReference type="ARBA" id="ARBA00013085"/>
    </source>
</evidence>
<dbReference type="STRING" id="1384049.CD29_12725"/>
<proteinExistence type="inferred from homology"/>
<sequence length="279" mass="32120">MKKDGHTHTEFCPHGSGEEVELFIQKAIELGFTEYSITEHNPLPQSFMEQVSGEPEAISTGGMNAGDVETYLKKMQNLKEKYKSELKINVGFEIDYLPGFENWTMDFLREYGKQIDDSILSLHFQMGNGGFRSIDFSAEDYEDGLVKHYGSFQKVQEKYFSDYLNMVESDLGNFKPKRMGHLTLCQKFQTYFKNENTELSTESLMLVDQILTRIVEKGYELDFNTAGLFKEYCGETYPPSNVMQLIRKKGVPFVYGSDSHAIKDLGRGYDAFLYEVTRR</sequence>
<evidence type="ECO:0000259" key="9">
    <source>
        <dbReference type="Pfam" id="PF02811"/>
    </source>
</evidence>
<evidence type="ECO:0000256" key="1">
    <source>
        <dbReference type="ARBA" id="ARBA00004970"/>
    </source>
</evidence>
<dbReference type="GO" id="GO:0004401">
    <property type="term" value="F:histidinol-phosphatase activity"/>
    <property type="evidence" value="ECO:0007669"/>
    <property type="project" value="UniProtKB-UniRule"/>
</dbReference>
<accession>A0A0A3HZJ0</accession>
<gene>
    <name evidence="10" type="ORF">CD29_12725</name>
</gene>
<dbReference type="InterPro" id="IPR004013">
    <property type="entry name" value="PHP_dom"/>
</dbReference>
<dbReference type="OrthoDB" id="9775255at2"/>
<dbReference type="EC" id="3.1.3.15" evidence="3 8"/>
<keyword evidence="6 8" id="KW-0368">Histidine biosynthesis</keyword>
<dbReference type="RefSeq" id="WP_036187199.1">
    <property type="nucleotide sequence ID" value="NZ_AVDA01000014.1"/>
</dbReference>
<dbReference type="UniPathway" id="UPA00031">
    <property type="reaction ID" value="UER00013"/>
</dbReference>
<protein>
    <recommendedName>
        <fullName evidence="3 8">Histidinol-phosphatase</fullName>
        <shortName evidence="8">HolPase</shortName>
        <ecNumber evidence="3 8">3.1.3.15</ecNumber>
    </recommendedName>
</protein>
<dbReference type="NCBIfam" id="TIGR01856">
    <property type="entry name" value="hisJ_fam"/>
    <property type="match status" value="1"/>
</dbReference>
<evidence type="ECO:0000256" key="2">
    <source>
        <dbReference type="ARBA" id="ARBA00009152"/>
    </source>
</evidence>
<evidence type="ECO:0000256" key="5">
    <source>
        <dbReference type="ARBA" id="ARBA00022801"/>
    </source>
</evidence>
<keyword evidence="4 8" id="KW-0028">Amino-acid biosynthesis</keyword>
<comment type="caution">
    <text evidence="10">The sequence shown here is derived from an EMBL/GenBank/DDBJ whole genome shotgun (WGS) entry which is preliminary data.</text>
</comment>
<dbReference type="InterPro" id="IPR016195">
    <property type="entry name" value="Pol/histidinol_Pase-like"/>
</dbReference>
<evidence type="ECO:0000313" key="11">
    <source>
        <dbReference type="Proteomes" id="UP000030416"/>
    </source>
</evidence>
<dbReference type="GO" id="GO:0005737">
    <property type="term" value="C:cytoplasm"/>
    <property type="evidence" value="ECO:0007669"/>
    <property type="project" value="TreeGrafter"/>
</dbReference>
<dbReference type="InterPro" id="IPR010140">
    <property type="entry name" value="Histidinol_P_phosphatase_HisJ"/>
</dbReference>
<dbReference type="EMBL" id="JPVN01000014">
    <property type="protein sequence ID" value="KGR78016.1"/>
    <property type="molecule type" value="Genomic_DNA"/>
</dbReference>
<dbReference type="Pfam" id="PF02811">
    <property type="entry name" value="PHP"/>
    <property type="match status" value="1"/>
</dbReference>
<comment type="pathway">
    <text evidence="1 8">Amino-acid biosynthesis; L-histidine biosynthesis; L-histidine from 5-phospho-alpha-D-ribose 1-diphosphate: step 8/9.</text>
</comment>
<dbReference type="AlphaFoldDB" id="A0A0A3HZJ0"/>
<dbReference type="SUPFAM" id="SSF89550">
    <property type="entry name" value="PHP domain-like"/>
    <property type="match status" value="1"/>
</dbReference>
<dbReference type="PANTHER" id="PTHR21039:SF0">
    <property type="entry name" value="HISTIDINOL-PHOSPHATASE"/>
    <property type="match status" value="1"/>
</dbReference>
<keyword evidence="11" id="KW-1185">Reference proteome</keyword>
<evidence type="ECO:0000256" key="6">
    <source>
        <dbReference type="ARBA" id="ARBA00023102"/>
    </source>
</evidence>
<dbReference type="NCBIfam" id="NF005996">
    <property type="entry name" value="PRK08123.1"/>
    <property type="match status" value="1"/>
</dbReference>
<evidence type="ECO:0000313" key="10">
    <source>
        <dbReference type="EMBL" id="KGR78016.1"/>
    </source>
</evidence>
<reference evidence="10 11" key="1">
    <citation type="submission" date="2014-02" db="EMBL/GenBank/DDBJ databases">
        <title>Draft genome sequence of Lysinibacillus manganicus DSM 26584T.</title>
        <authorList>
            <person name="Zhang F."/>
            <person name="Wang G."/>
            <person name="Zhang L."/>
        </authorList>
    </citation>
    <scope>NUCLEOTIDE SEQUENCE [LARGE SCALE GENOMIC DNA]</scope>
    <source>
        <strain evidence="10 11">DSM 26584</strain>
    </source>
</reference>
<name>A0A0A3HZJ0_9BACL</name>
<feature type="domain" description="PHP" evidence="9">
    <location>
        <begin position="4"/>
        <end position="226"/>
    </location>
</feature>